<protein>
    <submittedName>
        <fullName evidence="1">Trans-sialidase</fullName>
    </submittedName>
</protein>
<dbReference type="RefSeq" id="XP_029222959.1">
    <property type="nucleotide sequence ID" value="XM_029376927.1"/>
</dbReference>
<dbReference type="GeneID" id="40323750"/>
<keyword evidence="2" id="KW-1185">Reference proteome</keyword>
<dbReference type="EMBL" id="MKKU01001503">
    <property type="protein sequence ID" value="RNE95171.1"/>
    <property type="molecule type" value="Genomic_DNA"/>
</dbReference>
<feature type="non-terminal residue" evidence="1">
    <location>
        <position position="134"/>
    </location>
</feature>
<sequence>MVEHVQGKRTLKTNKQTAHVVDVGPVSDASKHATGSALLHTGGKELISLQELYSVAGGAVGVFDGLYLARLTDMAERVKSVVRAWRETDSNLPMACTQPVKSAAAEGDCGVPMPAAGLVGFLLAPWPTASGRTS</sequence>
<accession>A0A3R7KIK2</accession>
<evidence type="ECO:0000313" key="1">
    <source>
        <dbReference type="EMBL" id="RNE95171.1"/>
    </source>
</evidence>
<dbReference type="SUPFAM" id="SSF50939">
    <property type="entry name" value="Sialidases"/>
    <property type="match status" value="1"/>
</dbReference>
<proteinExistence type="predicted"/>
<organism evidence="1 2">
    <name type="scientific">Trypanosoma conorhini</name>
    <dbReference type="NCBI Taxonomy" id="83891"/>
    <lineage>
        <taxon>Eukaryota</taxon>
        <taxon>Discoba</taxon>
        <taxon>Euglenozoa</taxon>
        <taxon>Kinetoplastea</taxon>
        <taxon>Metakinetoplastina</taxon>
        <taxon>Trypanosomatida</taxon>
        <taxon>Trypanosomatidae</taxon>
        <taxon>Trypanosoma</taxon>
    </lineage>
</organism>
<dbReference type="Proteomes" id="UP000284403">
    <property type="component" value="Unassembled WGS sequence"/>
</dbReference>
<dbReference type="InterPro" id="IPR036278">
    <property type="entry name" value="Sialidase_sf"/>
</dbReference>
<reference evidence="1 2" key="1">
    <citation type="journal article" date="2018" name="BMC Genomics">
        <title>Genomic comparison of Trypanosoma conorhini and Trypanosoma rangeli to Trypanosoma cruzi strains of high and low virulence.</title>
        <authorList>
            <person name="Bradwell K.R."/>
            <person name="Koparde V.N."/>
            <person name="Matveyev A.V."/>
            <person name="Serrano M.G."/>
            <person name="Alves J.M."/>
            <person name="Parikh H."/>
            <person name="Huang B."/>
            <person name="Lee V."/>
            <person name="Espinosa-Alvarez O."/>
            <person name="Ortiz P.A."/>
            <person name="Costa-Martins A.G."/>
            <person name="Teixeira M.M."/>
            <person name="Buck G.A."/>
        </authorList>
    </citation>
    <scope>NUCLEOTIDE SEQUENCE [LARGE SCALE GENOMIC DNA]</scope>
    <source>
        <strain evidence="1 2">025E</strain>
    </source>
</reference>
<evidence type="ECO:0000313" key="2">
    <source>
        <dbReference type="Proteomes" id="UP000284403"/>
    </source>
</evidence>
<dbReference type="Gene3D" id="2.120.10.10">
    <property type="match status" value="1"/>
</dbReference>
<dbReference type="OrthoDB" id="251889at2759"/>
<dbReference type="AlphaFoldDB" id="A0A3R7KIK2"/>
<comment type="caution">
    <text evidence="1">The sequence shown here is derived from an EMBL/GenBank/DDBJ whole genome shotgun (WGS) entry which is preliminary data.</text>
</comment>
<name>A0A3R7KIK2_9TRYP</name>
<gene>
    <name evidence="1" type="ORF">Tco025E_10139</name>
</gene>